<dbReference type="EMBL" id="JAFNEN010000064">
    <property type="protein sequence ID" value="KAG8196732.1"/>
    <property type="molecule type" value="Genomic_DNA"/>
</dbReference>
<evidence type="ECO:0000313" key="2">
    <source>
        <dbReference type="Proteomes" id="UP000827092"/>
    </source>
</evidence>
<protein>
    <submittedName>
        <fullName evidence="1">Uncharacterized protein</fullName>
    </submittedName>
</protein>
<dbReference type="AlphaFoldDB" id="A0AAV6VJI7"/>
<proteinExistence type="predicted"/>
<sequence>MGTEEIMHDLWVGLLNTGQDLLVRMCGGWWPILGIGRRVLFVFRVPIWDARDEGVKGGIFPDKFPNSGEECQAAVLFPNETAILARWQGLSPKAGKIPLSPSEYPREEEEDAFTIQKILSLFPSKGVL</sequence>
<organism evidence="1 2">
    <name type="scientific">Oedothorax gibbosus</name>
    <dbReference type="NCBI Taxonomy" id="931172"/>
    <lineage>
        <taxon>Eukaryota</taxon>
        <taxon>Metazoa</taxon>
        <taxon>Ecdysozoa</taxon>
        <taxon>Arthropoda</taxon>
        <taxon>Chelicerata</taxon>
        <taxon>Arachnida</taxon>
        <taxon>Araneae</taxon>
        <taxon>Araneomorphae</taxon>
        <taxon>Entelegynae</taxon>
        <taxon>Araneoidea</taxon>
        <taxon>Linyphiidae</taxon>
        <taxon>Erigoninae</taxon>
        <taxon>Oedothorax</taxon>
    </lineage>
</organism>
<reference evidence="1 2" key="1">
    <citation type="journal article" date="2022" name="Nat. Ecol. Evol.">
        <title>A masculinizing supergene underlies an exaggerated male reproductive morph in a spider.</title>
        <authorList>
            <person name="Hendrickx F."/>
            <person name="De Corte Z."/>
            <person name="Sonet G."/>
            <person name="Van Belleghem S.M."/>
            <person name="Kostlbacher S."/>
            <person name="Vangestel C."/>
        </authorList>
    </citation>
    <scope>NUCLEOTIDE SEQUENCE [LARGE SCALE GENOMIC DNA]</scope>
    <source>
        <strain evidence="1">W744_W776</strain>
    </source>
</reference>
<comment type="caution">
    <text evidence="1">The sequence shown here is derived from an EMBL/GenBank/DDBJ whole genome shotgun (WGS) entry which is preliminary data.</text>
</comment>
<keyword evidence="2" id="KW-1185">Reference proteome</keyword>
<dbReference type="Proteomes" id="UP000827092">
    <property type="component" value="Unassembled WGS sequence"/>
</dbReference>
<name>A0AAV6VJI7_9ARAC</name>
<accession>A0AAV6VJI7</accession>
<gene>
    <name evidence="1" type="ORF">JTE90_014468</name>
</gene>
<evidence type="ECO:0000313" key="1">
    <source>
        <dbReference type="EMBL" id="KAG8196732.1"/>
    </source>
</evidence>